<dbReference type="InterPro" id="IPR004504">
    <property type="entry name" value="DNA_repair_RadA"/>
</dbReference>
<dbReference type="Proteomes" id="UP000760819">
    <property type="component" value="Unassembled WGS sequence"/>
</dbReference>
<keyword evidence="5" id="KW-0378">Hydrolase</keyword>
<dbReference type="Pfam" id="PF13481">
    <property type="entry name" value="AAA_25"/>
    <property type="match status" value="1"/>
</dbReference>
<dbReference type="GO" id="GO:0016787">
    <property type="term" value="F:hydrolase activity"/>
    <property type="evidence" value="ECO:0007669"/>
    <property type="project" value="UniProtKB-KW"/>
</dbReference>
<keyword evidence="9 12" id="KW-0238">DNA-binding</keyword>
<sequence>MAKTLKTKQVFVCSECGAEYSKWMGKCTACGSWDSLTEQQVMKQEISVAKQMLSDTSRAQKLGEVQVGQQSRLQTGFRELDTVLSGGLVDSQVTLLSGEPGIGKSTLLLQLLVNLSRGGTKCLYASGEESAGQVALRAGRLFGKKDYADIDFVLSPSVENLLDQVQTLQPTVVVVDSIQTIYRGDVSGMPGGLAQIKASTAALVGAAKSMGFTLILVGHINKDGDIAGPKVLEHLVDTVLRFEGEREMEYRILRVLKNRFGTTGEVGLFEMTERGLVDVDLKNGLFDGDGQEAVGAVKTMVLEGTRPIVVQVQALTNNTVFPYPKRVAEGLSISRLQLICAILDRFAGTHLGDKDVYVRTAGGYSLQGTNTDLAVAAAILSSVKNAPVAPTDLFVGELSLSGRVSLPGMLAAKLRVLDKFGVSRVWTSGSKPGTQAVKLKQVSHLRDLASAL</sequence>
<evidence type="ECO:0000256" key="7">
    <source>
        <dbReference type="ARBA" id="ARBA00022840"/>
    </source>
</evidence>
<keyword evidence="4 12" id="KW-0863">Zinc-finger</keyword>
<dbReference type="PANTHER" id="PTHR32472:SF10">
    <property type="entry name" value="DNA REPAIR PROTEIN RADA-LIKE PROTEIN"/>
    <property type="match status" value="1"/>
</dbReference>
<name>A0A955KZ55_9BACT</name>
<keyword evidence="6 12" id="KW-0862">Zinc</keyword>
<keyword evidence="8" id="KW-0346">Stress response</keyword>
<protein>
    <recommendedName>
        <fullName evidence="11 12">DNA repair protein RadA</fullName>
    </recommendedName>
</protein>
<evidence type="ECO:0000256" key="9">
    <source>
        <dbReference type="ARBA" id="ARBA00023125"/>
    </source>
</evidence>
<evidence type="ECO:0000256" key="3">
    <source>
        <dbReference type="ARBA" id="ARBA00022763"/>
    </source>
</evidence>
<dbReference type="SUPFAM" id="SSF52540">
    <property type="entry name" value="P-loop containing nucleoside triphosphate hydrolases"/>
    <property type="match status" value="1"/>
</dbReference>
<dbReference type="GO" id="GO:0005524">
    <property type="term" value="F:ATP binding"/>
    <property type="evidence" value="ECO:0007669"/>
    <property type="project" value="UniProtKB-UniRule"/>
</dbReference>
<dbReference type="Gene3D" id="3.40.50.300">
    <property type="entry name" value="P-loop containing nucleotide triphosphate hydrolases"/>
    <property type="match status" value="1"/>
</dbReference>
<organism evidence="14 15">
    <name type="scientific">Candidatus Dojkabacteria bacterium</name>
    <dbReference type="NCBI Taxonomy" id="2099670"/>
    <lineage>
        <taxon>Bacteria</taxon>
        <taxon>Candidatus Dojkabacteria</taxon>
    </lineage>
</organism>
<dbReference type="GO" id="GO:0008270">
    <property type="term" value="F:zinc ion binding"/>
    <property type="evidence" value="ECO:0007669"/>
    <property type="project" value="UniProtKB-KW"/>
</dbReference>
<feature type="domain" description="RecA family profile 1" evidence="13">
    <location>
        <begin position="69"/>
        <end position="220"/>
    </location>
</feature>
<evidence type="ECO:0000259" key="13">
    <source>
        <dbReference type="PROSITE" id="PS50162"/>
    </source>
</evidence>
<keyword evidence="10 12" id="KW-0234">DNA repair</keyword>
<comment type="function">
    <text evidence="12">DNA-dependent ATPase involved in processing of recombination intermediates, plays a role in repairing DNA breaks. Stimulates the branch migration of RecA-mediated strand transfer reactions, allowing the 3' invading strand to extend heteroduplex DNA faster. Binds ssDNA in the presence of ADP but not other nucleotides, has ATPase activity that is stimulated by ssDNA and various branched DNA structures, but inhibited by SSB. Does not have RecA's homology-searching function.</text>
</comment>
<dbReference type="GO" id="GO:0005829">
    <property type="term" value="C:cytosol"/>
    <property type="evidence" value="ECO:0007669"/>
    <property type="project" value="TreeGrafter"/>
</dbReference>
<keyword evidence="2 12" id="KW-0547">Nucleotide-binding</keyword>
<evidence type="ECO:0000313" key="14">
    <source>
        <dbReference type="EMBL" id="MCA9378904.1"/>
    </source>
</evidence>
<evidence type="ECO:0000256" key="6">
    <source>
        <dbReference type="ARBA" id="ARBA00022833"/>
    </source>
</evidence>
<evidence type="ECO:0000256" key="10">
    <source>
        <dbReference type="ARBA" id="ARBA00023204"/>
    </source>
</evidence>
<dbReference type="InterPro" id="IPR027417">
    <property type="entry name" value="P-loop_NTPase"/>
</dbReference>
<dbReference type="PANTHER" id="PTHR32472">
    <property type="entry name" value="DNA REPAIR PROTEIN RADA"/>
    <property type="match status" value="1"/>
</dbReference>
<dbReference type="AlphaFoldDB" id="A0A955KZ55"/>
<comment type="caution">
    <text evidence="14">The sequence shown here is derived from an EMBL/GenBank/DDBJ whole genome shotgun (WGS) entry which is preliminary data.</text>
</comment>
<dbReference type="SUPFAM" id="SSF54211">
    <property type="entry name" value="Ribosomal protein S5 domain 2-like"/>
    <property type="match status" value="1"/>
</dbReference>
<evidence type="ECO:0000256" key="4">
    <source>
        <dbReference type="ARBA" id="ARBA00022771"/>
    </source>
</evidence>
<proteinExistence type="inferred from homology"/>
<evidence type="ECO:0000256" key="2">
    <source>
        <dbReference type="ARBA" id="ARBA00022741"/>
    </source>
</evidence>
<evidence type="ECO:0000256" key="11">
    <source>
        <dbReference type="NCBIfam" id="TIGR00416"/>
    </source>
</evidence>
<evidence type="ECO:0000313" key="15">
    <source>
        <dbReference type="Proteomes" id="UP000760819"/>
    </source>
</evidence>
<dbReference type="InterPro" id="IPR020588">
    <property type="entry name" value="RecA_ATP-bd"/>
</dbReference>
<keyword evidence="7 12" id="KW-0067">ATP-binding</keyword>
<dbReference type="InterPro" id="IPR003593">
    <property type="entry name" value="AAA+_ATPase"/>
</dbReference>
<dbReference type="GO" id="GO:0000725">
    <property type="term" value="P:recombinational repair"/>
    <property type="evidence" value="ECO:0007669"/>
    <property type="project" value="TreeGrafter"/>
</dbReference>
<dbReference type="EMBL" id="JAGQLI010000031">
    <property type="protein sequence ID" value="MCA9378904.1"/>
    <property type="molecule type" value="Genomic_DNA"/>
</dbReference>
<accession>A0A955KZ55</accession>
<dbReference type="NCBIfam" id="TIGR00416">
    <property type="entry name" value="sms"/>
    <property type="match status" value="1"/>
</dbReference>
<keyword evidence="1 12" id="KW-0479">Metal-binding</keyword>
<dbReference type="PROSITE" id="PS50162">
    <property type="entry name" value="RECA_2"/>
    <property type="match status" value="1"/>
</dbReference>
<dbReference type="InterPro" id="IPR014721">
    <property type="entry name" value="Ribsml_uS5_D2-typ_fold_subgr"/>
</dbReference>
<dbReference type="InterPro" id="IPR041166">
    <property type="entry name" value="Rubredoxin_2"/>
</dbReference>
<dbReference type="GO" id="GO:0140664">
    <property type="term" value="F:ATP-dependent DNA damage sensor activity"/>
    <property type="evidence" value="ECO:0007669"/>
    <property type="project" value="InterPro"/>
</dbReference>
<dbReference type="Gene3D" id="3.30.230.10">
    <property type="match status" value="1"/>
</dbReference>
<reference evidence="14" key="2">
    <citation type="journal article" date="2021" name="Microbiome">
        <title>Successional dynamics and alternative stable states in a saline activated sludge microbial community over 9 years.</title>
        <authorList>
            <person name="Wang Y."/>
            <person name="Ye J."/>
            <person name="Ju F."/>
            <person name="Liu L."/>
            <person name="Boyd J.A."/>
            <person name="Deng Y."/>
            <person name="Parks D.H."/>
            <person name="Jiang X."/>
            <person name="Yin X."/>
            <person name="Woodcroft B.J."/>
            <person name="Tyson G.W."/>
            <person name="Hugenholtz P."/>
            <person name="Polz M.F."/>
            <person name="Zhang T."/>
        </authorList>
    </citation>
    <scope>NUCLEOTIDE SEQUENCE</scope>
    <source>
        <strain evidence="14">HKST-UBA12</strain>
    </source>
</reference>
<dbReference type="SMART" id="SM00382">
    <property type="entry name" value="AAA"/>
    <property type="match status" value="1"/>
</dbReference>
<dbReference type="GO" id="GO:0003684">
    <property type="term" value="F:damaged DNA binding"/>
    <property type="evidence" value="ECO:0007669"/>
    <property type="project" value="InterPro"/>
</dbReference>
<dbReference type="InterPro" id="IPR020568">
    <property type="entry name" value="Ribosomal_Su5_D2-typ_SF"/>
</dbReference>
<gene>
    <name evidence="14" type="primary">radA</name>
    <name evidence="14" type="ORF">KC640_00605</name>
</gene>
<comment type="similarity">
    <text evidence="12">Belongs to the RecA family. RadA subfamily.</text>
</comment>
<evidence type="ECO:0000256" key="8">
    <source>
        <dbReference type="ARBA" id="ARBA00023016"/>
    </source>
</evidence>
<dbReference type="Pfam" id="PF18073">
    <property type="entry name" value="Zn_ribbon_LapB"/>
    <property type="match status" value="1"/>
</dbReference>
<dbReference type="PRINTS" id="PR01874">
    <property type="entry name" value="DNAREPAIRADA"/>
</dbReference>
<evidence type="ECO:0000256" key="1">
    <source>
        <dbReference type="ARBA" id="ARBA00022723"/>
    </source>
</evidence>
<evidence type="ECO:0000256" key="12">
    <source>
        <dbReference type="RuleBase" id="RU003555"/>
    </source>
</evidence>
<evidence type="ECO:0000256" key="5">
    <source>
        <dbReference type="ARBA" id="ARBA00022801"/>
    </source>
</evidence>
<keyword evidence="3 12" id="KW-0227">DNA damage</keyword>
<reference evidence="14" key="1">
    <citation type="submission" date="2020-04" db="EMBL/GenBank/DDBJ databases">
        <authorList>
            <person name="Zhang T."/>
        </authorList>
    </citation>
    <scope>NUCLEOTIDE SEQUENCE</scope>
    <source>
        <strain evidence="14">HKST-UBA12</strain>
    </source>
</reference>